<comment type="caution">
    <text evidence="1">The sequence shown here is derived from an EMBL/GenBank/DDBJ whole genome shotgun (WGS) entry which is preliminary data.</text>
</comment>
<proteinExistence type="predicted"/>
<keyword evidence="2" id="KW-1185">Reference proteome</keyword>
<dbReference type="EMBL" id="BAABDD010000010">
    <property type="protein sequence ID" value="GAA3744548.1"/>
    <property type="molecule type" value="Genomic_DNA"/>
</dbReference>
<reference evidence="2" key="1">
    <citation type="journal article" date="2019" name="Int. J. Syst. Evol. Microbiol.">
        <title>The Global Catalogue of Microorganisms (GCM) 10K type strain sequencing project: providing services to taxonomists for standard genome sequencing and annotation.</title>
        <authorList>
            <consortium name="The Broad Institute Genomics Platform"/>
            <consortium name="The Broad Institute Genome Sequencing Center for Infectious Disease"/>
            <person name="Wu L."/>
            <person name="Ma J."/>
        </authorList>
    </citation>
    <scope>NUCLEOTIDE SEQUENCE [LARGE SCALE GENOMIC DNA]</scope>
    <source>
        <strain evidence="2">JCM 17137</strain>
    </source>
</reference>
<dbReference type="Proteomes" id="UP001500908">
    <property type="component" value="Unassembled WGS sequence"/>
</dbReference>
<name>A0ABP7FPJ2_9ACTN</name>
<evidence type="ECO:0000313" key="1">
    <source>
        <dbReference type="EMBL" id="GAA3744548.1"/>
    </source>
</evidence>
<dbReference type="RefSeq" id="WP_344971214.1">
    <property type="nucleotide sequence ID" value="NZ_BAABDD010000010.1"/>
</dbReference>
<evidence type="ECO:0000313" key="2">
    <source>
        <dbReference type="Proteomes" id="UP001500908"/>
    </source>
</evidence>
<organism evidence="1 2">
    <name type="scientific">Salinactinospora qingdaonensis</name>
    <dbReference type="NCBI Taxonomy" id="702744"/>
    <lineage>
        <taxon>Bacteria</taxon>
        <taxon>Bacillati</taxon>
        <taxon>Actinomycetota</taxon>
        <taxon>Actinomycetes</taxon>
        <taxon>Streptosporangiales</taxon>
        <taxon>Nocardiopsidaceae</taxon>
        <taxon>Salinactinospora</taxon>
    </lineage>
</organism>
<gene>
    <name evidence="1" type="ORF">GCM10022402_25230</name>
</gene>
<accession>A0ABP7FPJ2</accession>
<protein>
    <submittedName>
        <fullName evidence="1">Uncharacterized protein</fullName>
    </submittedName>
</protein>
<sequence>MLADLIVNGEPVTLLEDDDQTVQLESDTETSSPQYRCRACSRELARTPDGFESDDHGPCCPEYEPTGDTGLDYGEGPHDPERIPLAWCNHAGITTDPEQDAITVTASVGDPRGAFAFTLRRIPDDAHSELAGRLVLHVPHPDEPSLHMELTPVRPGTYVIGSQPYASRAQAQS</sequence>